<keyword evidence="3" id="KW-1185">Reference proteome</keyword>
<evidence type="ECO:0000256" key="1">
    <source>
        <dbReference type="SAM" id="Phobius"/>
    </source>
</evidence>
<organism evidence="2 3">
    <name type="scientific">Rudanella paleaurantiibacter</name>
    <dbReference type="NCBI Taxonomy" id="2614655"/>
    <lineage>
        <taxon>Bacteria</taxon>
        <taxon>Pseudomonadati</taxon>
        <taxon>Bacteroidota</taxon>
        <taxon>Cytophagia</taxon>
        <taxon>Cytophagales</taxon>
        <taxon>Cytophagaceae</taxon>
        <taxon>Rudanella</taxon>
    </lineage>
</organism>
<sequence length="198" mass="22317">MLPIIFADMTTHPRSTDRKTAAKTLRQFRQWHRTVSLIAGIVLLVVSLTGLLLGWKKHSGGLILAKTQTGVSADLRTWMPMDSLHQIAVRTLRDSISADLSPALDRIDARPQKGIVKFVFADHYWGIQLDASTGRVLLLERRTADWIENLHDGSLFDKWLGTDNEAIKLVFTTLAGLGLLILTLSGFWLWYGPRRMRS</sequence>
<keyword evidence="1" id="KW-0812">Transmembrane</keyword>
<accession>A0A7J5TV15</accession>
<gene>
    <name evidence="2" type="ORF">F5984_19715</name>
</gene>
<dbReference type="EMBL" id="WELI01000009">
    <property type="protein sequence ID" value="KAB7727985.1"/>
    <property type="molecule type" value="Genomic_DNA"/>
</dbReference>
<feature type="transmembrane region" description="Helical" evidence="1">
    <location>
        <begin position="169"/>
        <end position="191"/>
    </location>
</feature>
<keyword evidence="1" id="KW-1133">Transmembrane helix</keyword>
<protein>
    <submittedName>
        <fullName evidence="2">PepSY domain-containing protein</fullName>
    </submittedName>
</protein>
<keyword evidence="1" id="KW-0472">Membrane</keyword>
<dbReference type="AlphaFoldDB" id="A0A7J5TV15"/>
<proteinExistence type="predicted"/>
<dbReference type="InterPro" id="IPR005625">
    <property type="entry name" value="PepSY-ass_TM"/>
</dbReference>
<name>A0A7J5TV15_9BACT</name>
<evidence type="ECO:0000313" key="2">
    <source>
        <dbReference type="EMBL" id="KAB7727985.1"/>
    </source>
</evidence>
<reference evidence="2 3" key="1">
    <citation type="submission" date="2019-10" db="EMBL/GenBank/DDBJ databases">
        <title>Rudanella paleaurantiibacter sp. nov., isolated from sludge.</title>
        <authorList>
            <person name="Xu S.Q."/>
        </authorList>
    </citation>
    <scope>NUCLEOTIDE SEQUENCE [LARGE SCALE GENOMIC DNA]</scope>
    <source>
        <strain evidence="2 3">HX-22-17</strain>
    </source>
</reference>
<dbReference type="Pfam" id="PF03929">
    <property type="entry name" value="PepSY_TM"/>
    <property type="match status" value="1"/>
</dbReference>
<comment type="caution">
    <text evidence="2">The sequence shown here is derived from an EMBL/GenBank/DDBJ whole genome shotgun (WGS) entry which is preliminary data.</text>
</comment>
<dbReference type="Proteomes" id="UP000488299">
    <property type="component" value="Unassembled WGS sequence"/>
</dbReference>
<feature type="transmembrane region" description="Helical" evidence="1">
    <location>
        <begin position="35"/>
        <end position="55"/>
    </location>
</feature>
<evidence type="ECO:0000313" key="3">
    <source>
        <dbReference type="Proteomes" id="UP000488299"/>
    </source>
</evidence>